<feature type="domain" description="Rhodanese" evidence="2">
    <location>
        <begin position="105"/>
        <end position="123"/>
    </location>
</feature>
<sequence length="784" mass="84383">MTEKTMSRERRTPKELDLSSTKKTKTPGAGSTLPPLDWARSHGPITGALSATTGAAAAALLGTATGMPEGWPLLIGAAGAVGHGIGHSVRRKLTLRTAVARAASWLVAGGWTAWAMAHGPLSWAAAGTLTALGVGIGAAASHTAAWEEAAEEERFTAQARAAAAEMDGRRRTIATEWQDRIRRACMVDVKVVAVEFWDTGAGFSVEAELPGGAATWDRISSRSRALAADARLPLGCTVHVEEGAAQGLVVLDVMTKNIMREEKLYPDDYSPLSILTGIPWCLRPNGEEIRVFLREACALLLGPPGSGKSTFMDVILAGFVRCTDVLIWVIDLKQGAIGIPWVTPWLEAQGLIEPDDPDNPAPAGTRPGVDWLAATPKEAIRLLKAALRINKARQLGYQKLMRQQDTTLLPISPELPQIEIVIDEGAEALAHANNRREPEKRELAELIKEVMRTTRAMGIRKVLTAVDGNLNTIGDTVVKRFSPLSLALTSGENSGHNVGKLFPKARIDSNQLNEKGAGIIGDSGANGFAPTEFKGWKSLPSMVRRVVLATNDRRPTLDQVSVEAAGADYRERWSPQRAGWLATAAEAVRNGETDEDQAPGAAGTATAVLDKPEPPAAGDDSERRHRSLNLSYQRQAKDDPDELAARFLAEIDQTYGTTEEPDRTRPADRTDRERPRGLNLSYSRTEPPETSNTTDGDEPDRVPPLLQRAHDAVRAAGGRMHTADLAEQLGLGATELGTELGRILRAVGVERPGKGTVRVGKSEPRTGYLAETLAEAIRRYRDAR</sequence>
<proteinExistence type="predicted"/>
<evidence type="ECO:0000259" key="2">
    <source>
        <dbReference type="PROSITE" id="PS50206"/>
    </source>
</evidence>
<dbReference type="InterPro" id="IPR027417">
    <property type="entry name" value="P-loop_NTPase"/>
</dbReference>
<name>A0ABR6LRQ2_9ACTN</name>
<dbReference type="RefSeq" id="WP_121824342.1">
    <property type="nucleotide sequence ID" value="NZ_CP157809.1"/>
</dbReference>
<dbReference type="SUPFAM" id="SSF52540">
    <property type="entry name" value="P-loop containing nucleoside triphosphate hydrolases"/>
    <property type="match status" value="1"/>
</dbReference>
<organism evidence="3 4">
    <name type="scientific">Streptomyces rapamycinicus</name>
    <dbReference type="NCBI Taxonomy" id="1226757"/>
    <lineage>
        <taxon>Bacteria</taxon>
        <taxon>Bacillati</taxon>
        <taxon>Actinomycetota</taxon>
        <taxon>Actinomycetes</taxon>
        <taxon>Kitasatosporales</taxon>
        <taxon>Streptomycetaceae</taxon>
        <taxon>Streptomyces</taxon>
        <taxon>Streptomyces violaceusniger group</taxon>
    </lineage>
</organism>
<keyword evidence="4" id="KW-1185">Reference proteome</keyword>
<feature type="compositionally biased region" description="Polar residues" evidence="1">
    <location>
        <begin position="680"/>
        <end position="694"/>
    </location>
</feature>
<feature type="region of interest" description="Disordered" evidence="1">
    <location>
        <begin position="1"/>
        <end position="40"/>
    </location>
</feature>
<dbReference type="InterPro" id="IPR001763">
    <property type="entry name" value="Rhodanese-like_dom"/>
</dbReference>
<dbReference type="EMBL" id="JACHNG010000001">
    <property type="protein sequence ID" value="MBB4785018.1"/>
    <property type="molecule type" value="Genomic_DNA"/>
</dbReference>
<dbReference type="Proteomes" id="UP000530530">
    <property type="component" value="Unassembled WGS sequence"/>
</dbReference>
<accession>A0ABR6LRQ2</accession>
<gene>
    <name evidence="3" type="ORF">BJY27_005979</name>
</gene>
<reference evidence="3 4" key="1">
    <citation type="submission" date="2020-08" db="EMBL/GenBank/DDBJ databases">
        <title>Sequencing the genomes of 1000 actinobacteria strains.</title>
        <authorList>
            <person name="Klenk H.-P."/>
        </authorList>
    </citation>
    <scope>NUCLEOTIDE SEQUENCE [LARGE SCALE GENOMIC DNA]</scope>
    <source>
        <strain evidence="3 4">DSM 41530</strain>
    </source>
</reference>
<evidence type="ECO:0000313" key="4">
    <source>
        <dbReference type="Proteomes" id="UP000530530"/>
    </source>
</evidence>
<evidence type="ECO:0000256" key="1">
    <source>
        <dbReference type="SAM" id="MobiDB-lite"/>
    </source>
</evidence>
<comment type="caution">
    <text evidence="3">The sequence shown here is derived from an EMBL/GenBank/DDBJ whole genome shotgun (WGS) entry which is preliminary data.</text>
</comment>
<feature type="compositionally biased region" description="Basic and acidic residues" evidence="1">
    <location>
        <begin position="1"/>
        <end position="17"/>
    </location>
</feature>
<feature type="region of interest" description="Disordered" evidence="1">
    <location>
        <begin position="650"/>
        <end position="702"/>
    </location>
</feature>
<dbReference type="PROSITE" id="PS50206">
    <property type="entry name" value="RHODANESE_3"/>
    <property type="match status" value="1"/>
</dbReference>
<feature type="compositionally biased region" description="Basic and acidic residues" evidence="1">
    <location>
        <begin position="660"/>
        <end position="676"/>
    </location>
</feature>
<evidence type="ECO:0000313" key="3">
    <source>
        <dbReference type="EMBL" id="MBB4785018.1"/>
    </source>
</evidence>
<protein>
    <recommendedName>
        <fullName evidence="2">Rhodanese domain-containing protein</fullName>
    </recommendedName>
</protein>
<feature type="region of interest" description="Disordered" evidence="1">
    <location>
        <begin position="590"/>
        <end position="625"/>
    </location>
</feature>
<dbReference type="Gene3D" id="3.40.50.300">
    <property type="entry name" value="P-loop containing nucleotide triphosphate hydrolases"/>
    <property type="match status" value="1"/>
</dbReference>